<evidence type="ECO:0000256" key="7">
    <source>
        <dbReference type="ARBA" id="ARBA00023134"/>
    </source>
</evidence>
<keyword evidence="6" id="KW-0460">Magnesium</keyword>
<dbReference type="FunFam" id="3.40.50.300:FF:000098">
    <property type="entry name" value="Probable GTP-binding protein EngB"/>
    <property type="match status" value="1"/>
</dbReference>
<keyword evidence="3 10" id="KW-0132">Cell division</keyword>
<comment type="cofactor">
    <cofactor evidence="1">
        <name>Mg(2+)</name>
        <dbReference type="ChEBI" id="CHEBI:18420"/>
    </cofactor>
</comment>
<keyword evidence="4" id="KW-0479">Metal-binding</keyword>
<dbReference type="InterPro" id="IPR019987">
    <property type="entry name" value="GTP-bd_ribosome_bio_YsxC"/>
</dbReference>
<evidence type="ECO:0000259" key="11">
    <source>
        <dbReference type="PROSITE" id="PS51706"/>
    </source>
</evidence>
<dbReference type="PANTHER" id="PTHR11649">
    <property type="entry name" value="MSS1/TRME-RELATED GTP-BINDING PROTEIN"/>
    <property type="match status" value="1"/>
</dbReference>
<reference evidence="12" key="2">
    <citation type="journal article" date="2021" name="PeerJ">
        <title>Extensive microbial diversity within the chicken gut microbiome revealed by metagenomics and culture.</title>
        <authorList>
            <person name="Gilroy R."/>
            <person name="Ravi A."/>
            <person name="Getino M."/>
            <person name="Pursley I."/>
            <person name="Horton D.L."/>
            <person name="Alikhan N.F."/>
            <person name="Baker D."/>
            <person name="Gharbi K."/>
            <person name="Hall N."/>
            <person name="Watson M."/>
            <person name="Adriaenssens E.M."/>
            <person name="Foster-Nyarko E."/>
            <person name="Jarju S."/>
            <person name="Secka A."/>
            <person name="Antonio M."/>
            <person name="Oren A."/>
            <person name="Chaudhuri R.R."/>
            <person name="La Ragione R."/>
            <person name="Hildebrand F."/>
            <person name="Pallen M.J."/>
        </authorList>
    </citation>
    <scope>NUCLEOTIDE SEQUENCE</scope>
    <source>
        <strain evidence="12">ChiSjej4B22-8148</strain>
    </source>
</reference>
<dbReference type="GO" id="GO:0005525">
    <property type="term" value="F:GTP binding"/>
    <property type="evidence" value="ECO:0007669"/>
    <property type="project" value="UniProtKB-UniRule"/>
</dbReference>
<evidence type="ECO:0000256" key="1">
    <source>
        <dbReference type="ARBA" id="ARBA00001946"/>
    </source>
</evidence>
<dbReference type="InterPro" id="IPR027417">
    <property type="entry name" value="P-loop_NTPase"/>
</dbReference>
<evidence type="ECO:0000256" key="6">
    <source>
        <dbReference type="ARBA" id="ARBA00022842"/>
    </source>
</evidence>
<dbReference type="InterPro" id="IPR030393">
    <property type="entry name" value="G_ENGB_dom"/>
</dbReference>
<dbReference type="NCBIfam" id="TIGR03598">
    <property type="entry name" value="GTPase_YsxC"/>
    <property type="match status" value="1"/>
</dbReference>
<reference evidence="12" key="1">
    <citation type="submission" date="2020-10" db="EMBL/GenBank/DDBJ databases">
        <authorList>
            <person name="Gilroy R."/>
        </authorList>
    </citation>
    <scope>NUCLEOTIDE SEQUENCE</scope>
    <source>
        <strain evidence="12">ChiSjej4B22-8148</strain>
    </source>
</reference>
<evidence type="ECO:0000256" key="5">
    <source>
        <dbReference type="ARBA" id="ARBA00022741"/>
    </source>
</evidence>
<evidence type="ECO:0000256" key="4">
    <source>
        <dbReference type="ARBA" id="ARBA00022723"/>
    </source>
</evidence>
<evidence type="ECO:0000256" key="2">
    <source>
        <dbReference type="ARBA" id="ARBA00009638"/>
    </source>
</evidence>
<evidence type="ECO:0000256" key="8">
    <source>
        <dbReference type="ARBA" id="ARBA00023210"/>
    </source>
</evidence>
<comment type="caution">
    <text evidence="12">The sequence shown here is derived from an EMBL/GenBank/DDBJ whole genome shotgun (WGS) entry which is preliminary data.</text>
</comment>
<dbReference type="GO" id="GO:0005829">
    <property type="term" value="C:cytosol"/>
    <property type="evidence" value="ECO:0007669"/>
    <property type="project" value="TreeGrafter"/>
</dbReference>
<accession>A0A9D1ACX4</accession>
<keyword evidence="7 10" id="KW-0342">GTP-binding</keyword>
<comment type="function">
    <text evidence="10">Necessary for normal cell division and for the maintenance of normal septation.</text>
</comment>
<dbReference type="PANTHER" id="PTHR11649:SF13">
    <property type="entry name" value="ENGB-TYPE G DOMAIN-CONTAINING PROTEIN"/>
    <property type="match status" value="1"/>
</dbReference>
<comment type="similarity">
    <text evidence="2 10">Belongs to the TRAFAC class TrmE-Era-EngA-EngB-Septin-like GTPase superfamily. EngB GTPase family.</text>
</comment>
<dbReference type="Gene3D" id="3.40.50.300">
    <property type="entry name" value="P-loop containing nucleotide triphosphate hydrolases"/>
    <property type="match status" value="1"/>
</dbReference>
<dbReference type="PROSITE" id="PS51706">
    <property type="entry name" value="G_ENGB"/>
    <property type="match status" value="1"/>
</dbReference>
<dbReference type="HAMAP" id="MF_00321">
    <property type="entry name" value="GTPase_EngB"/>
    <property type="match status" value="1"/>
</dbReference>
<dbReference type="SUPFAM" id="SSF52540">
    <property type="entry name" value="P-loop containing nucleoside triphosphate hydrolases"/>
    <property type="match status" value="1"/>
</dbReference>
<keyword evidence="5 10" id="KW-0547">Nucleotide-binding</keyword>
<organism evidence="12 13">
    <name type="scientific">Candidatus Choladousia intestinavium</name>
    <dbReference type="NCBI Taxonomy" id="2840727"/>
    <lineage>
        <taxon>Bacteria</taxon>
        <taxon>Bacillati</taxon>
        <taxon>Bacillota</taxon>
        <taxon>Clostridia</taxon>
        <taxon>Lachnospirales</taxon>
        <taxon>Lachnospiraceae</taxon>
        <taxon>Lachnospiraceae incertae sedis</taxon>
        <taxon>Candidatus Choladousia</taxon>
    </lineage>
</organism>
<dbReference type="EMBL" id="DVGK01000048">
    <property type="protein sequence ID" value="HIR13087.1"/>
    <property type="molecule type" value="Genomic_DNA"/>
</dbReference>
<dbReference type="InterPro" id="IPR006073">
    <property type="entry name" value="GTP-bd"/>
</dbReference>
<evidence type="ECO:0000313" key="13">
    <source>
        <dbReference type="Proteomes" id="UP000886757"/>
    </source>
</evidence>
<name>A0A9D1ACX4_9FIRM</name>
<sequence>MKAEGEFMVIKQVSLETVCGYTSRLPENTKPEVAFAGKSNVGKSSLINALMNRKSLARTSAQPGKTQTINFYNVNDALYLVDLPGYGYARVSKEEKEKWGKLIERYLHTSGQLRAVFLLIDIRHAPGENDRIMYDWICHNGYEPVIIATKADKIKRSQLQKQVKLLREGLGVKPDTKLIPFSAENKQGREEIWSEIERTADLSETEK</sequence>
<gene>
    <name evidence="10" type="primary">engB</name>
    <name evidence="12" type="ORF">IAB31_04075</name>
</gene>
<keyword evidence="9 10" id="KW-0131">Cell cycle</keyword>
<evidence type="ECO:0000256" key="10">
    <source>
        <dbReference type="HAMAP-Rule" id="MF_00321"/>
    </source>
</evidence>
<evidence type="ECO:0000256" key="3">
    <source>
        <dbReference type="ARBA" id="ARBA00022618"/>
    </source>
</evidence>
<evidence type="ECO:0000256" key="9">
    <source>
        <dbReference type="ARBA" id="ARBA00023306"/>
    </source>
</evidence>
<feature type="domain" description="EngB-type G" evidence="11">
    <location>
        <begin position="29"/>
        <end position="202"/>
    </location>
</feature>
<proteinExistence type="inferred from homology"/>
<protein>
    <recommendedName>
        <fullName evidence="10">Probable GTP-binding protein EngB</fullName>
    </recommendedName>
</protein>
<evidence type="ECO:0000313" key="12">
    <source>
        <dbReference type="EMBL" id="HIR13087.1"/>
    </source>
</evidence>
<dbReference type="Proteomes" id="UP000886757">
    <property type="component" value="Unassembled WGS sequence"/>
</dbReference>
<dbReference type="GO" id="GO:0000917">
    <property type="term" value="P:division septum assembly"/>
    <property type="evidence" value="ECO:0007669"/>
    <property type="project" value="UniProtKB-KW"/>
</dbReference>
<dbReference type="GO" id="GO:0046872">
    <property type="term" value="F:metal ion binding"/>
    <property type="evidence" value="ECO:0007669"/>
    <property type="project" value="UniProtKB-KW"/>
</dbReference>
<dbReference type="Pfam" id="PF01926">
    <property type="entry name" value="MMR_HSR1"/>
    <property type="match status" value="1"/>
</dbReference>
<dbReference type="CDD" id="cd01876">
    <property type="entry name" value="YihA_EngB"/>
    <property type="match status" value="1"/>
</dbReference>
<keyword evidence="8 10" id="KW-0717">Septation</keyword>
<dbReference type="AlphaFoldDB" id="A0A9D1ACX4"/>